<dbReference type="EMBL" id="CAADRM010000151">
    <property type="protein sequence ID" value="VFU18447.1"/>
    <property type="molecule type" value="Genomic_DNA"/>
</dbReference>
<keyword evidence="1" id="KW-0812">Transmembrane</keyword>
<proteinExistence type="predicted"/>
<dbReference type="AlphaFoldDB" id="A0A485M525"/>
<protein>
    <submittedName>
        <fullName evidence="2">Uncharacterized protein</fullName>
    </submittedName>
</protein>
<keyword evidence="1" id="KW-0472">Membrane</keyword>
<feature type="transmembrane region" description="Helical" evidence="1">
    <location>
        <begin position="18"/>
        <end position="45"/>
    </location>
</feature>
<organism evidence="2">
    <name type="scientific">anaerobic digester metagenome</name>
    <dbReference type="NCBI Taxonomy" id="1263854"/>
    <lineage>
        <taxon>unclassified sequences</taxon>
        <taxon>metagenomes</taxon>
        <taxon>ecological metagenomes</taxon>
    </lineage>
</organism>
<name>A0A485M525_9ZZZZ</name>
<keyword evidence="1" id="KW-1133">Transmembrane helix</keyword>
<accession>A0A485M525</accession>
<evidence type="ECO:0000256" key="1">
    <source>
        <dbReference type="SAM" id="Phobius"/>
    </source>
</evidence>
<sequence length="48" mass="5290">MLCSGIDKTSERQVFMRVFLTGFALVLSVIAGILVLVHLSCMGYLNRS</sequence>
<evidence type="ECO:0000313" key="2">
    <source>
        <dbReference type="EMBL" id="VFU18447.1"/>
    </source>
</evidence>
<gene>
    <name evidence="2" type="ORF">SCFA_830010</name>
</gene>
<reference evidence="2" key="1">
    <citation type="submission" date="2019-03" db="EMBL/GenBank/DDBJ databases">
        <authorList>
            <person name="Hao L."/>
        </authorList>
    </citation>
    <scope>NUCLEOTIDE SEQUENCE</scope>
</reference>